<protein>
    <submittedName>
        <fullName evidence="3">Uncharacterized protein DUF4255</fullName>
    </submittedName>
</protein>
<organism evidence="3 4">
    <name type="scientific">Kribbella orskensis</name>
    <dbReference type="NCBI Taxonomy" id="2512216"/>
    <lineage>
        <taxon>Bacteria</taxon>
        <taxon>Bacillati</taxon>
        <taxon>Actinomycetota</taxon>
        <taxon>Actinomycetes</taxon>
        <taxon>Propionibacteriales</taxon>
        <taxon>Kribbellaceae</taxon>
        <taxon>Kribbella</taxon>
    </lineage>
</organism>
<comment type="caution">
    <text evidence="3">The sequence shown here is derived from an EMBL/GenBank/DDBJ whole genome shotgun (WGS) entry which is preliminary data.</text>
</comment>
<sequence length="264" mass="29322">MTHLVEGQPPACWCSPACPIGQPRVPRARPLPAPGPRGPGRTLVHVIQEVDSALQALIQREAIGARDVEVVFDAPTKEWSSRRNAPTIDVYLYDIREDLRRRERGLLNEYDDDQRITARHLPPRYFKLSYLVTAWTQRPEDEHRLLSGLLSCFLRHDALPIDLLTGPLAGLGLSVPVSIALPPPEDRSFADVWSALGGELKPSLDLVVCAPTPTGRVYEAATLVDQPPRVSMGGKDGWPPREEAGRTANEPQRPNPRRPRKRTG</sequence>
<keyword evidence="4" id="KW-1185">Reference proteome</keyword>
<reference evidence="3 4" key="1">
    <citation type="journal article" date="2015" name="Stand. Genomic Sci.">
        <title>Genomic Encyclopedia of Bacterial and Archaeal Type Strains, Phase III: the genomes of soil and plant-associated and newly described type strains.</title>
        <authorList>
            <person name="Whitman W.B."/>
            <person name="Woyke T."/>
            <person name="Klenk H.P."/>
            <person name="Zhou Y."/>
            <person name="Lilburn T.G."/>
            <person name="Beck B.J."/>
            <person name="De Vos P."/>
            <person name="Vandamme P."/>
            <person name="Eisen J.A."/>
            <person name="Garrity G."/>
            <person name="Hugenholtz P."/>
            <person name="Kyrpides N.C."/>
        </authorList>
    </citation>
    <scope>NUCLEOTIDE SEQUENCE [LARGE SCALE GENOMIC DNA]</scope>
    <source>
        <strain evidence="3 4">VKM Ac-2538</strain>
    </source>
</reference>
<feature type="domain" description="Pvc16 N-terminal" evidence="2">
    <location>
        <begin position="49"/>
        <end position="221"/>
    </location>
</feature>
<name>A0ABY2BBI0_9ACTN</name>
<dbReference type="Pfam" id="PF14065">
    <property type="entry name" value="Pvc16_N"/>
    <property type="match status" value="1"/>
</dbReference>
<dbReference type="Proteomes" id="UP000295818">
    <property type="component" value="Unassembled WGS sequence"/>
</dbReference>
<evidence type="ECO:0000256" key="1">
    <source>
        <dbReference type="SAM" id="MobiDB-lite"/>
    </source>
</evidence>
<evidence type="ECO:0000259" key="2">
    <source>
        <dbReference type="Pfam" id="PF14065"/>
    </source>
</evidence>
<dbReference type="EMBL" id="SLWM01000019">
    <property type="protein sequence ID" value="TCO14969.1"/>
    <property type="molecule type" value="Genomic_DNA"/>
</dbReference>
<accession>A0ABY2BBI0</accession>
<dbReference type="InterPro" id="IPR025351">
    <property type="entry name" value="Pvc16_N"/>
</dbReference>
<evidence type="ECO:0000313" key="3">
    <source>
        <dbReference type="EMBL" id="TCO14969.1"/>
    </source>
</evidence>
<evidence type="ECO:0000313" key="4">
    <source>
        <dbReference type="Proteomes" id="UP000295818"/>
    </source>
</evidence>
<feature type="compositionally biased region" description="Basic residues" evidence="1">
    <location>
        <begin position="255"/>
        <end position="264"/>
    </location>
</feature>
<proteinExistence type="predicted"/>
<gene>
    <name evidence="3" type="ORF">EV644_11982</name>
</gene>
<feature type="region of interest" description="Disordered" evidence="1">
    <location>
        <begin position="226"/>
        <end position="264"/>
    </location>
</feature>